<keyword evidence="3" id="KW-1185">Reference proteome</keyword>
<dbReference type="Proteomes" id="UP000593566">
    <property type="component" value="Unassembled WGS sequence"/>
</dbReference>
<evidence type="ECO:0000313" key="3">
    <source>
        <dbReference type="Proteomes" id="UP000593566"/>
    </source>
</evidence>
<gene>
    <name evidence="2" type="ORF">HO133_007766</name>
</gene>
<comment type="caution">
    <text evidence="2">The sequence shown here is derived from an EMBL/GenBank/DDBJ whole genome shotgun (WGS) entry which is preliminary data.</text>
</comment>
<keyword evidence="1" id="KW-0175">Coiled coil</keyword>
<name>A0A8H6CR39_9LECA</name>
<dbReference type="AlphaFoldDB" id="A0A8H6CR39"/>
<protein>
    <submittedName>
        <fullName evidence="2">Uncharacterized protein</fullName>
    </submittedName>
</protein>
<reference evidence="2 3" key="1">
    <citation type="journal article" date="2020" name="Genomics">
        <title>Complete, high-quality genomes from long-read metagenomic sequencing of two wolf lichen thalli reveals enigmatic genome architecture.</title>
        <authorList>
            <person name="McKenzie S.K."/>
            <person name="Walston R.F."/>
            <person name="Allen J.L."/>
        </authorList>
    </citation>
    <scope>NUCLEOTIDE SEQUENCE [LARGE SCALE GENOMIC DNA]</scope>
    <source>
        <strain evidence="2">WasteWater1</strain>
    </source>
</reference>
<dbReference type="EMBL" id="JACCJB010000004">
    <property type="protein sequence ID" value="KAF6228038.1"/>
    <property type="molecule type" value="Genomic_DNA"/>
</dbReference>
<proteinExistence type="predicted"/>
<feature type="coiled-coil region" evidence="1">
    <location>
        <begin position="95"/>
        <end position="129"/>
    </location>
</feature>
<evidence type="ECO:0000256" key="1">
    <source>
        <dbReference type="SAM" id="Coils"/>
    </source>
</evidence>
<dbReference type="GeneID" id="59336163"/>
<organism evidence="2 3">
    <name type="scientific">Letharia lupina</name>
    <dbReference type="NCBI Taxonomy" id="560253"/>
    <lineage>
        <taxon>Eukaryota</taxon>
        <taxon>Fungi</taxon>
        <taxon>Dikarya</taxon>
        <taxon>Ascomycota</taxon>
        <taxon>Pezizomycotina</taxon>
        <taxon>Lecanoromycetes</taxon>
        <taxon>OSLEUM clade</taxon>
        <taxon>Lecanoromycetidae</taxon>
        <taxon>Lecanorales</taxon>
        <taxon>Lecanorineae</taxon>
        <taxon>Parmeliaceae</taxon>
        <taxon>Letharia</taxon>
    </lineage>
</organism>
<accession>A0A8H6CR39</accession>
<evidence type="ECO:0000313" key="2">
    <source>
        <dbReference type="EMBL" id="KAF6228038.1"/>
    </source>
</evidence>
<dbReference type="RefSeq" id="XP_037155972.1">
    <property type="nucleotide sequence ID" value="XM_037298636.1"/>
</dbReference>
<sequence>MVPGSLFHHTWANLLRIRVLATTQWSDQKREYLAVGDAKKPSKAQTASPAAEIDKQLEVDYSAGKIEKVCQDINEDPELRSPLQRLALVFASWYTDNLELAYKQEAEEAKDAKTKMAKARKKVDATKKEVIACEVIRIKPFETSKSTLYARFFTTNGN</sequence>